<reference evidence="2" key="1">
    <citation type="submission" date="2010-05" db="EMBL/GenBank/DDBJ databases">
        <title>The Genome Sequence of Magnaporthe poae strain ATCC 64411.</title>
        <authorList>
            <consortium name="The Broad Institute Genome Sequencing Platform"/>
            <consortium name="Broad Institute Genome Sequencing Center for Infectious Disease"/>
            <person name="Ma L.-J."/>
            <person name="Dead R."/>
            <person name="Young S."/>
            <person name="Zeng Q."/>
            <person name="Koehrsen M."/>
            <person name="Alvarado L."/>
            <person name="Berlin A."/>
            <person name="Chapman S.B."/>
            <person name="Chen Z."/>
            <person name="Freedman E."/>
            <person name="Gellesch M."/>
            <person name="Goldberg J."/>
            <person name="Griggs A."/>
            <person name="Gujja S."/>
            <person name="Heilman E.R."/>
            <person name="Heiman D."/>
            <person name="Hepburn T."/>
            <person name="Howarth C."/>
            <person name="Jen D."/>
            <person name="Larson L."/>
            <person name="Mehta T."/>
            <person name="Neiman D."/>
            <person name="Pearson M."/>
            <person name="Roberts A."/>
            <person name="Saif S."/>
            <person name="Shea T."/>
            <person name="Shenoy N."/>
            <person name="Sisk P."/>
            <person name="Stolte C."/>
            <person name="Sykes S."/>
            <person name="Walk T."/>
            <person name="White J."/>
            <person name="Yandava C."/>
            <person name="Haas B."/>
            <person name="Nusbaum C."/>
            <person name="Birren B."/>
        </authorList>
    </citation>
    <scope>NUCLEOTIDE SEQUENCE</scope>
    <source>
        <strain evidence="2">ATCC 64411</strain>
    </source>
</reference>
<evidence type="ECO:0000313" key="2">
    <source>
        <dbReference type="EMBL" id="KLU84248.1"/>
    </source>
</evidence>
<keyword evidence="4" id="KW-1185">Reference proteome</keyword>
<dbReference type="EMBL" id="GL876967">
    <property type="protein sequence ID" value="KLU84248.1"/>
    <property type="molecule type" value="Genomic_DNA"/>
</dbReference>
<gene>
    <name evidence="2" type="ORF">MAPG_03293</name>
</gene>
<dbReference type="EnsemblFungi" id="MAPG_03293T0">
    <property type="protein sequence ID" value="MAPG_03293T0"/>
    <property type="gene ID" value="MAPG_03293"/>
</dbReference>
<evidence type="ECO:0000256" key="1">
    <source>
        <dbReference type="SAM" id="MobiDB-lite"/>
    </source>
</evidence>
<evidence type="ECO:0000313" key="3">
    <source>
        <dbReference type="EnsemblFungi" id="MAPG_03293T0"/>
    </source>
</evidence>
<dbReference type="AlphaFoldDB" id="A0A0C4DTM2"/>
<dbReference type="EMBL" id="ADBL01000791">
    <property type="status" value="NOT_ANNOTATED_CDS"/>
    <property type="molecule type" value="Genomic_DNA"/>
</dbReference>
<dbReference type="Proteomes" id="UP000011715">
    <property type="component" value="Unassembled WGS sequence"/>
</dbReference>
<feature type="region of interest" description="Disordered" evidence="1">
    <location>
        <begin position="21"/>
        <end position="49"/>
    </location>
</feature>
<organism evidence="3 4">
    <name type="scientific">Magnaporthiopsis poae (strain ATCC 64411 / 73-15)</name>
    <name type="common">Kentucky bluegrass fungus</name>
    <name type="synonym">Magnaporthe poae</name>
    <dbReference type="NCBI Taxonomy" id="644358"/>
    <lineage>
        <taxon>Eukaryota</taxon>
        <taxon>Fungi</taxon>
        <taxon>Dikarya</taxon>
        <taxon>Ascomycota</taxon>
        <taxon>Pezizomycotina</taxon>
        <taxon>Sordariomycetes</taxon>
        <taxon>Sordariomycetidae</taxon>
        <taxon>Magnaporthales</taxon>
        <taxon>Magnaporthaceae</taxon>
        <taxon>Magnaporthiopsis</taxon>
    </lineage>
</organism>
<name>A0A0C4DTM2_MAGP6</name>
<proteinExistence type="predicted"/>
<dbReference type="VEuPathDB" id="FungiDB:MAPG_03293"/>
<accession>A0A0C4DTM2</accession>
<reference evidence="3" key="4">
    <citation type="journal article" date="2015" name="G3 (Bethesda)">
        <title>Genome sequences of three phytopathogenic species of the Magnaporthaceae family of fungi.</title>
        <authorList>
            <person name="Okagaki L.H."/>
            <person name="Nunes C.C."/>
            <person name="Sailsbery J."/>
            <person name="Clay B."/>
            <person name="Brown D."/>
            <person name="John T."/>
            <person name="Oh Y."/>
            <person name="Young N."/>
            <person name="Fitzgerald M."/>
            <person name="Haas B.J."/>
            <person name="Zeng Q."/>
            <person name="Young S."/>
            <person name="Adiconis X."/>
            <person name="Fan L."/>
            <person name="Levin J.Z."/>
            <person name="Mitchell T.K."/>
            <person name="Okubara P.A."/>
            <person name="Farman M.L."/>
            <person name="Kohn L.M."/>
            <person name="Birren B."/>
            <person name="Ma L.-J."/>
            <person name="Dean R.A."/>
        </authorList>
    </citation>
    <scope>NUCLEOTIDE SEQUENCE</scope>
    <source>
        <strain evidence="3">ATCC 64411 / 73-15</strain>
    </source>
</reference>
<sequence length="72" mass="7831">MRLVLGSAETRCVPTPHTVKLKRSRFDTAPDDAKPNSIPSVARRSPGLAPTSVRQYAGEHEAAIAFSQPEMQ</sequence>
<reference evidence="2" key="3">
    <citation type="submission" date="2011-03" db="EMBL/GenBank/DDBJ databases">
        <title>Annotation of Magnaporthe poae ATCC 64411.</title>
        <authorList>
            <person name="Ma L.-J."/>
            <person name="Dead R."/>
            <person name="Young S.K."/>
            <person name="Zeng Q."/>
            <person name="Gargeya S."/>
            <person name="Fitzgerald M."/>
            <person name="Haas B."/>
            <person name="Abouelleil A."/>
            <person name="Alvarado L."/>
            <person name="Arachchi H.M."/>
            <person name="Berlin A."/>
            <person name="Brown A."/>
            <person name="Chapman S.B."/>
            <person name="Chen Z."/>
            <person name="Dunbar C."/>
            <person name="Freedman E."/>
            <person name="Gearin G."/>
            <person name="Gellesch M."/>
            <person name="Goldberg J."/>
            <person name="Griggs A."/>
            <person name="Gujja S."/>
            <person name="Heiman D."/>
            <person name="Howarth C."/>
            <person name="Larson L."/>
            <person name="Lui A."/>
            <person name="MacDonald P.J.P."/>
            <person name="Mehta T."/>
            <person name="Montmayeur A."/>
            <person name="Murphy C."/>
            <person name="Neiman D."/>
            <person name="Pearson M."/>
            <person name="Priest M."/>
            <person name="Roberts A."/>
            <person name="Saif S."/>
            <person name="Shea T."/>
            <person name="Shenoy N."/>
            <person name="Sisk P."/>
            <person name="Stolte C."/>
            <person name="Sykes S."/>
            <person name="Yandava C."/>
            <person name="Wortman J."/>
            <person name="Nusbaum C."/>
            <person name="Birren B."/>
        </authorList>
    </citation>
    <scope>NUCLEOTIDE SEQUENCE</scope>
    <source>
        <strain evidence="2">ATCC 64411</strain>
    </source>
</reference>
<feature type="compositionally biased region" description="Basic and acidic residues" evidence="1">
    <location>
        <begin position="24"/>
        <end position="34"/>
    </location>
</feature>
<evidence type="ECO:0000313" key="4">
    <source>
        <dbReference type="Proteomes" id="UP000011715"/>
    </source>
</evidence>
<reference evidence="4" key="2">
    <citation type="submission" date="2010-05" db="EMBL/GenBank/DDBJ databases">
        <title>The genome sequence of Magnaporthe poae strain ATCC 64411.</title>
        <authorList>
            <person name="Ma L.-J."/>
            <person name="Dead R."/>
            <person name="Young S."/>
            <person name="Zeng Q."/>
            <person name="Koehrsen M."/>
            <person name="Alvarado L."/>
            <person name="Berlin A."/>
            <person name="Chapman S.B."/>
            <person name="Chen Z."/>
            <person name="Freedman E."/>
            <person name="Gellesch M."/>
            <person name="Goldberg J."/>
            <person name="Griggs A."/>
            <person name="Gujja S."/>
            <person name="Heilman E.R."/>
            <person name="Heiman D."/>
            <person name="Hepburn T."/>
            <person name="Howarth C."/>
            <person name="Jen D."/>
            <person name="Larson L."/>
            <person name="Mehta T."/>
            <person name="Neiman D."/>
            <person name="Pearson M."/>
            <person name="Roberts A."/>
            <person name="Saif S."/>
            <person name="Shea T."/>
            <person name="Shenoy N."/>
            <person name="Sisk P."/>
            <person name="Stolte C."/>
            <person name="Sykes S."/>
            <person name="Walk T."/>
            <person name="White J."/>
            <person name="Yandava C."/>
            <person name="Haas B."/>
            <person name="Nusbaum C."/>
            <person name="Birren B."/>
        </authorList>
    </citation>
    <scope>NUCLEOTIDE SEQUENCE [LARGE SCALE GENOMIC DNA]</scope>
    <source>
        <strain evidence="4">ATCC 64411 / 73-15</strain>
    </source>
</reference>
<reference evidence="3" key="5">
    <citation type="submission" date="2015-06" db="UniProtKB">
        <authorList>
            <consortium name="EnsemblFungi"/>
        </authorList>
    </citation>
    <scope>IDENTIFICATION</scope>
    <source>
        <strain evidence="3">ATCC 64411</strain>
    </source>
</reference>
<protein>
    <submittedName>
        <fullName evidence="2 3">Uncharacterized protein</fullName>
    </submittedName>
</protein>